<proteinExistence type="inferred from homology"/>
<feature type="compositionally biased region" description="Low complexity" evidence="2">
    <location>
        <begin position="1963"/>
        <end position="1984"/>
    </location>
</feature>
<dbReference type="GO" id="GO:0003712">
    <property type="term" value="F:transcription coregulator activity"/>
    <property type="evidence" value="ECO:0007669"/>
    <property type="project" value="UniProtKB-UniRule"/>
</dbReference>
<evidence type="ECO:0000256" key="1">
    <source>
        <dbReference type="RuleBase" id="RU365082"/>
    </source>
</evidence>
<comment type="function">
    <text evidence="1">Component of the Mediator complex, a coactivator involved in the regulated transcription of nearly all RNA polymerase II-dependent genes. Mediator functions as a bridge to convey information from gene-specific regulatory proteins to the basal RNA polymerase II transcription machinery. Mediator is recruited to promoters by direct interactions with regulatory proteins and serves as a scaffold for the assembly of a functional preinitiation complex with RNA polymerase II and the general transcription factors.</text>
</comment>
<dbReference type="GeneID" id="92366389"/>
<dbReference type="EMBL" id="LRBS01000046">
    <property type="protein sequence ID" value="OII77078.1"/>
    <property type="molecule type" value="Genomic_DNA"/>
</dbReference>
<evidence type="ECO:0000259" key="3">
    <source>
        <dbReference type="Pfam" id="PF08638"/>
    </source>
</evidence>
<feature type="region of interest" description="Disordered" evidence="2">
    <location>
        <begin position="2143"/>
        <end position="2166"/>
    </location>
</feature>
<evidence type="ECO:0000313" key="4">
    <source>
        <dbReference type="EMBL" id="OII77078.1"/>
    </source>
</evidence>
<dbReference type="Pfam" id="PF08638">
    <property type="entry name" value="Med14"/>
    <property type="match status" value="1"/>
</dbReference>
<feature type="region of interest" description="Disordered" evidence="2">
    <location>
        <begin position="1956"/>
        <end position="2025"/>
    </location>
</feature>
<dbReference type="Proteomes" id="UP000186804">
    <property type="component" value="Unassembled WGS sequence"/>
</dbReference>
<protein>
    <recommendedName>
        <fullName evidence="1">Mediator of RNA polymerase II transcription subunit 14</fullName>
    </recommendedName>
    <alternativeName>
        <fullName evidence="1">Mediator complex subunit 14</fullName>
    </alternativeName>
</protein>
<comment type="subcellular location">
    <subcellularLocation>
        <location evidence="1">Nucleus</location>
    </subcellularLocation>
</comment>
<comment type="subunit">
    <text evidence="1">Component of the Mediator complex.</text>
</comment>
<keyword evidence="1" id="KW-0805">Transcription regulation</keyword>
<comment type="caution">
    <text evidence="4">The sequence shown here is derived from an EMBL/GenBank/DDBJ whole genome shotgun (WGS) entry which is preliminary data.</text>
</comment>
<keyword evidence="1" id="KW-0539">Nucleus</keyword>
<sequence>MKLTKEEIDELQKSFAPTSYALLSRQVIENAYSEFLDFVGRCTSDPNVQDEAKTYLWEYCAYTREIFLQMIVLGNLERLLPDINITIQLRESLSSLRLRLRKLAYEFFPALLSTGTPKANIMASVDVLTLKTYIQLPNMLEQLVIQHGKPIIVPTLTRDERMVIEERLNDEFLVLYSNSSIPKTSLLKFSVDKGRIIIEKTFNFCLNIISDFSKWQILDARITLPISYGYSVSEEQNYAFKDILQTKILILQRNQTKVVHNSNEDTNLEDINDNYREKSDNYTYNIRSKTEVDILGEIYHTASRVVNEILLQMLEEQALLCLKKESLGGIYHYTDGSYTIDGKIYKFLDIYIMQSVDISFGGAVEDLKLGQHCLLGSQTPNTISSQLKSLNNYSIILRFLIRPNEEICCILWPFNLLAKKQGDDTSTPISKALNIIKSLDSWKFISNWGKIEYATADLSVILLHAVNILRYFQFEVYRNLIHELLASDGNIYYDEYKMVLNIYNNTMVYHIWMDIFNGSLIIDLNTNQTVWKLYPQSIFHSLALSIKVNSASLIDLLPYIIYMAKFQNIYKEIVNTFNWKILRNPPNSILNLVVSGNEDIDNHSTRKLILSGNSSVLLNTAIDNISLVFGGFIKGNRFKFDLDNPEFHFLFNIPQKSSAEIVYFSLNVIGYKLNNFKVIFFNCFCNTFNSYSWYKIFYNDLANNLGNNSNILAIFNFNLSTESSSITSIETQNKYITLKLDELYNKTFLRDNIGIIQLIKELQLQNHQCFFPFIISKQFNSNSNNLEDSEKIYELTCTLAPGKKSGPQFRLLLSNKNNEGGYLDNEINLNMNANTCFYSSEFKNNRLESLTNSNYGYTFVCELNQEPENSCINPMLFMNGKLPISFLLYEESNNNASNLVFKKIIENVEISIDSKKLDTSFPEPNWVIAKSIKLYINNINDFFKLLDLWNQILLIINYQLEVIYLKFYSCIYIKPNLEKVKGDTIFLDKLYSRKDMIIKSCLPWDIKIELKPWPMLFGGKLLKNLLFNEKYCGSNLSIKWNYNGDNNSKILDITLKDSLIDPYIEALYNKHLEENVESINFFFSQGSKSKESVDKSTYSTYILDTTSFGWSLWRLINTYELGLLASRFPLLDQDINSKSIYNDPNGIYECLNTIAFNKIESIDKIYMTFRLRPLGMHMTFSLSLSPYSPYKALIEFVDAKSLQIDGTSINQPIDLVNHFAELIRKFSQIVSCQTLDLEYKNPSSKLLSNPRIYFVYKYRSELFKKIDKHGEFYYYPGYMFDNILCPLSQYLTCSFYVSISSGITQKITNSFPHPNEPSSLQWLIKSNSYATHNLANSIVTATSITPPSLSTQNKIQLSPNFNASSNLLSFPVKLSLLELTWYYQKTTSFDVDRRHNLFFQILWEYPQFKLIVDKDVKYKNSYEWPDLVSKPSLSSNPNTDVLNWNIEYDVPIAFMQESSKLIDRLFYVSSLKELNPSYIEYLGQKRIREVFLEVDYNKDIKRIKYSGDNEFIFSCNGEDDSEVHSTNNENYGLGNKEETKFLSNDTLLVPLICFPEYIINQFDHYIEISPMKLRFCLELCTSPISSELDIMGHTLQLMAHLRSSRILIRVIITALCSSLLVIRDISTLLQYPLLSYEGKYPLYIQAICQHDDLLVPIRQSNTVTYCLRGFLFRIWPSKVVFGLNTTYCDIYIALRNVPVQSINDVLINGTNASNILKNISKQAHRSALSVVLEYLFRFSFEQLKCLHSPNPIQLLEIPKSLPSNSLPDNHINPIYQKQVFEKVGNQKVTTYQQNSRQPSNSYTMNQQINPLNKSQKVYHTHNHQQTYFSTNDQLHNNSSQSVTTNQTNQVQSYNQYHYHLKQQAISSPHLHMNYTQNQSQILCNQQHIQVNHSYQHQQSQYQKQQTQEYPIIHDQSNFKQYPKQNLQSYNPHYSQDSHLYNQSHIYQQCQTIHQSKQYTHSNQQPQPNHLSHSQSSQLSQSYNQTNSHSHLIAQSNPQSQSQSQSQPHEQQSYNHQVCNQKRQHSHTNYEHFPLIQQSNNLSYPNNLPSFIKSNYQSQVRNISNYPVININNAQLQSTKSYPKDSPNIYLVNSTTYNQSACNDAIYKIPRNQSNMQYTQQYPIYYPQHYSQHIQHQPQQYNIPQYSQSSSQTQSVNSQDGHDSNTK</sequence>
<feature type="compositionally biased region" description="Low complexity" evidence="2">
    <location>
        <begin position="2144"/>
        <end position="2158"/>
    </location>
</feature>
<organism evidence="4 5">
    <name type="scientific">Cryptosporidium andersoni</name>
    <dbReference type="NCBI Taxonomy" id="117008"/>
    <lineage>
        <taxon>Eukaryota</taxon>
        <taxon>Sar</taxon>
        <taxon>Alveolata</taxon>
        <taxon>Apicomplexa</taxon>
        <taxon>Conoidasida</taxon>
        <taxon>Coccidia</taxon>
        <taxon>Eucoccidiorida</taxon>
        <taxon>Eimeriorina</taxon>
        <taxon>Cryptosporidiidae</taxon>
        <taxon>Cryptosporidium</taxon>
    </lineage>
</organism>
<dbReference type="InterPro" id="IPR055122">
    <property type="entry name" value="Med14_N"/>
</dbReference>
<dbReference type="VEuPathDB" id="CryptoDB:cand_022050"/>
<keyword evidence="5" id="KW-1185">Reference proteome</keyword>
<gene>
    <name evidence="4" type="ORF">cand_022050</name>
</gene>
<name>A0A1J4MSB1_9CRYT</name>
<reference evidence="4 5" key="1">
    <citation type="submission" date="2016-10" db="EMBL/GenBank/DDBJ databases">
        <title>Reductive evolution of mitochondrial metabolism and differential evolution of invasion-related proteins in Cryptosporidium.</title>
        <authorList>
            <person name="Liu S."/>
            <person name="Roellig D.M."/>
            <person name="Guo Y."/>
            <person name="Li N."/>
            <person name="Frace M.A."/>
            <person name="Tang K."/>
            <person name="Zhang L."/>
            <person name="Feng Y."/>
            <person name="Xiao L."/>
        </authorList>
    </citation>
    <scope>NUCLEOTIDE SEQUENCE [LARGE SCALE GENOMIC DNA]</scope>
    <source>
        <strain evidence="4">30847</strain>
    </source>
</reference>
<dbReference type="OrthoDB" id="205099at2759"/>
<dbReference type="GO" id="GO:0016592">
    <property type="term" value="C:mediator complex"/>
    <property type="evidence" value="ECO:0007669"/>
    <property type="project" value="UniProtKB-UniRule"/>
</dbReference>
<keyword evidence="1" id="KW-0010">Activator</keyword>
<comment type="similarity">
    <text evidence="1">Belongs to the Mediator complex subunit 14 family.</text>
</comment>
<feature type="domain" description="Mediator complex subunit MED14 N-terminal" evidence="3">
    <location>
        <begin position="21"/>
        <end position="206"/>
    </location>
</feature>
<accession>A0A1J4MSB1</accession>
<feature type="compositionally biased region" description="Low complexity" evidence="2">
    <location>
        <begin position="1994"/>
        <end position="2012"/>
    </location>
</feature>
<evidence type="ECO:0000256" key="2">
    <source>
        <dbReference type="SAM" id="MobiDB-lite"/>
    </source>
</evidence>
<dbReference type="RefSeq" id="XP_067068924.1">
    <property type="nucleotide sequence ID" value="XM_067212435.1"/>
</dbReference>
<evidence type="ECO:0000313" key="5">
    <source>
        <dbReference type="Proteomes" id="UP000186804"/>
    </source>
</evidence>
<keyword evidence="1" id="KW-0804">Transcription</keyword>